<keyword evidence="1" id="KW-0808">Transferase</keyword>
<dbReference type="Pfam" id="PF00179">
    <property type="entry name" value="UQ_con"/>
    <property type="match status" value="1"/>
</dbReference>
<feature type="domain" description="UBC core" evidence="5">
    <location>
        <begin position="4"/>
        <end position="151"/>
    </location>
</feature>
<dbReference type="PROSITE" id="PS50127">
    <property type="entry name" value="UBC_2"/>
    <property type="match status" value="1"/>
</dbReference>
<gene>
    <name evidence="7" type="primary">LOC103325902</name>
</gene>
<protein>
    <submittedName>
        <fullName evidence="7">Ubiquitin-conjugating enzyme E2 11-like</fullName>
    </submittedName>
</protein>
<organism evidence="6 7">
    <name type="scientific">Prunus mume</name>
    <name type="common">Japanese apricot</name>
    <name type="synonym">Armeniaca mume</name>
    <dbReference type="NCBI Taxonomy" id="102107"/>
    <lineage>
        <taxon>Eukaryota</taxon>
        <taxon>Viridiplantae</taxon>
        <taxon>Streptophyta</taxon>
        <taxon>Embryophyta</taxon>
        <taxon>Tracheophyta</taxon>
        <taxon>Spermatophyta</taxon>
        <taxon>Magnoliopsida</taxon>
        <taxon>eudicotyledons</taxon>
        <taxon>Gunneridae</taxon>
        <taxon>Pentapetalae</taxon>
        <taxon>rosids</taxon>
        <taxon>fabids</taxon>
        <taxon>Rosales</taxon>
        <taxon>Rosaceae</taxon>
        <taxon>Amygdaloideae</taxon>
        <taxon>Amygdaleae</taxon>
        <taxon>Prunus</taxon>
    </lineage>
</organism>
<reference evidence="6" key="1">
    <citation type="journal article" date="2012" name="Nat. Commun.">
        <title>The genome of Prunus mume.</title>
        <authorList>
            <person name="Zhang Q."/>
            <person name="Chen W."/>
            <person name="Sun L."/>
            <person name="Zhao F."/>
            <person name="Huang B."/>
            <person name="Yang W."/>
            <person name="Tao Y."/>
            <person name="Wang J."/>
            <person name="Yuan Z."/>
            <person name="Fan G."/>
            <person name="Xing Z."/>
            <person name="Han C."/>
            <person name="Pan H."/>
            <person name="Zhong X."/>
            <person name="Shi W."/>
            <person name="Liang X."/>
            <person name="Du D."/>
            <person name="Sun F."/>
            <person name="Xu Z."/>
            <person name="Hao R."/>
            <person name="Lv T."/>
            <person name="Lv Y."/>
            <person name="Zheng Z."/>
            <person name="Sun M."/>
            <person name="Luo L."/>
            <person name="Cai M."/>
            <person name="Gao Y."/>
            <person name="Wang J."/>
            <person name="Yin Y."/>
            <person name="Xu X."/>
            <person name="Cheng T."/>
            <person name="Wang J."/>
        </authorList>
    </citation>
    <scope>NUCLEOTIDE SEQUENCE [LARGE SCALE GENOMIC DNA]</scope>
</reference>
<evidence type="ECO:0000313" key="7">
    <source>
        <dbReference type="RefSeq" id="XP_008226313.1"/>
    </source>
</evidence>
<comment type="similarity">
    <text evidence="4">Belongs to the ubiquitin-conjugating enzyme family.</text>
</comment>
<evidence type="ECO:0000256" key="4">
    <source>
        <dbReference type="RuleBase" id="RU362109"/>
    </source>
</evidence>
<evidence type="ECO:0000256" key="3">
    <source>
        <dbReference type="PROSITE-ProRule" id="PRU10133"/>
    </source>
</evidence>
<dbReference type="GeneID" id="103325902"/>
<dbReference type="PANTHER" id="PTHR24068">
    <property type="entry name" value="UBIQUITIN-CONJUGATING ENZYME E2"/>
    <property type="match status" value="1"/>
</dbReference>
<dbReference type="RefSeq" id="XP_008226313.1">
    <property type="nucleotide sequence ID" value="XM_008228091.1"/>
</dbReference>
<keyword evidence="4" id="KW-0067">ATP-binding</keyword>
<reference evidence="7" key="2">
    <citation type="submission" date="2025-08" db="UniProtKB">
        <authorList>
            <consortium name="RefSeq"/>
        </authorList>
    </citation>
    <scope>IDENTIFICATION</scope>
</reference>
<evidence type="ECO:0000256" key="1">
    <source>
        <dbReference type="ARBA" id="ARBA00022679"/>
    </source>
</evidence>
<evidence type="ECO:0000313" key="6">
    <source>
        <dbReference type="Proteomes" id="UP000694861"/>
    </source>
</evidence>
<proteinExistence type="inferred from homology"/>
<dbReference type="InterPro" id="IPR000608">
    <property type="entry name" value="UBC"/>
</dbReference>
<dbReference type="Proteomes" id="UP000694861">
    <property type="component" value="Linkage group LG3"/>
</dbReference>
<dbReference type="InterPro" id="IPR016135">
    <property type="entry name" value="UBQ-conjugating_enzyme/RWD"/>
</dbReference>
<dbReference type="InterPro" id="IPR023313">
    <property type="entry name" value="UBQ-conjugating_AS"/>
</dbReference>
<dbReference type="SUPFAM" id="SSF54495">
    <property type="entry name" value="UBC-like"/>
    <property type="match status" value="1"/>
</dbReference>
<keyword evidence="2 4" id="KW-0833">Ubl conjugation pathway</keyword>
<sequence>MNLSTKNRIQKELKDIKKDRNPLYKAVNTVKDNIYHWHATIMGPPESPYEGGFFKLDIEFPSSYPFKPPKVKFITKVYHPNINSNGSICLNVLKDEWSAALTIPKVLISVMSLLTIPNPDDPLDKDVAHVYKTDLQAYNATARAWTLRHRDVFISDV</sequence>
<feature type="active site" description="Glycyl thioester intermediate" evidence="3">
    <location>
        <position position="89"/>
    </location>
</feature>
<dbReference type="SMART" id="SM00212">
    <property type="entry name" value="UBCc"/>
    <property type="match status" value="1"/>
</dbReference>
<keyword evidence="4" id="KW-0547">Nucleotide-binding</keyword>
<name>A0ABM0NKX4_PRUMU</name>
<keyword evidence="6" id="KW-1185">Reference proteome</keyword>
<accession>A0ABM0NKX4</accession>
<evidence type="ECO:0000256" key="2">
    <source>
        <dbReference type="ARBA" id="ARBA00022786"/>
    </source>
</evidence>
<dbReference type="PROSITE" id="PS00183">
    <property type="entry name" value="UBC_1"/>
    <property type="match status" value="1"/>
</dbReference>
<evidence type="ECO:0000259" key="5">
    <source>
        <dbReference type="PROSITE" id="PS50127"/>
    </source>
</evidence>
<dbReference type="Gene3D" id="3.10.110.10">
    <property type="entry name" value="Ubiquitin Conjugating Enzyme"/>
    <property type="match status" value="1"/>
</dbReference>